<dbReference type="EMBL" id="SZYD01000012">
    <property type="protein sequence ID" value="KAD4586401.1"/>
    <property type="molecule type" value="Genomic_DNA"/>
</dbReference>
<dbReference type="Pfam" id="PF05970">
    <property type="entry name" value="PIF1"/>
    <property type="match status" value="1"/>
</dbReference>
<keyword evidence="1" id="KW-0233">DNA recombination</keyword>
<comment type="cofactor">
    <cofactor evidence="1">
        <name>Mg(2+)</name>
        <dbReference type="ChEBI" id="CHEBI:18420"/>
    </cofactor>
</comment>
<dbReference type="Pfam" id="PF14214">
    <property type="entry name" value="Helitron_like_N"/>
    <property type="match status" value="1"/>
</dbReference>
<feature type="domain" description="Helitron helicase-like" evidence="3">
    <location>
        <begin position="156"/>
        <end position="339"/>
    </location>
</feature>
<evidence type="ECO:0000259" key="3">
    <source>
        <dbReference type="Pfam" id="PF14214"/>
    </source>
</evidence>
<sequence length="904" mass="104949">MYIYDTENEISNRLRFFDKNVDSRVNTETISVILDVLKECNELVKLFVSARDLCHSSNTFNYCIRLFNSYNSLSYDRPSPGCIGAIITDLESQSDDYDIVIHHNETGPQRINKLHPLYMALQYPLLFVYGDSGWSRHLRLRGHGKNEDKNLTMNMFYSYQLHDRLNVYTHLLRGGRLFQQYLVDSYICTEQSRLDYIRKNQNSLRTEFLRGIHDAVEQGDTRGSDIGKRTILPSTFTGGPRYMYKHYQDALAICRVHGNPQYFITFTCNVKWPEIQRYLAQYPSLKAQDRQDIIARVFHIKVLSLISYLKTAKPFGALSADLYTIEFRKRGLPHCHLLLWVSQSHQITKADQLDNYISAELPDPITEPHLYKIVSEFMMHGPCGIVNPHAPCMSTSLCSKKFPKSYELSTSFDKNGYAHYKRRLTTNTVLKKGIELDNSYVVPYNRFLLLRYQAHINVEYCGWNMLIKYLFKYISKGSDRICYRITRTSSNSDNLKNSTTNNIDEIKIFFDGRFICPHESAWRIFNFLIHDRNPPVQTLSVHLEDMQNITFKDNEHLDKVLANPATRHTTLTEWLHTNQIDQSGRHLRYVDYLSEYRWDQSAKTWIHIRSVFGEIFPTYRATCEKLGLLHDDNEWICTYEEAARWATSMELRYLFIHMLQFCDISNPRLLWNTHWHTMVDDIVHREGIINDEDQMQYVLYELELLLRSGSTSSSLVDFGLPLPKADALCLLRNKLLMEEKNYDRVKLASEHQLLQSRLTSQQRYIYDHVLTSLASNKQVLAFVYGHGGTGKTFLWKTIICALRSEGKIVLAVAASGLASLLLPSGRTAHSRFKIPFDLTEESTCHIKEKTQLAQLLGESSLIVWDEAPMNDRKCFESLDKCLKEILDNSKKPFGGKSVMGCPDN</sequence>
<evidence type="ECO:0000313" key="5">
    <source>
        <dbReference type="Proteomes" id="UP000326396"/>
    </source>
</evidence>
<evidence type="ECO:0000313" key="4">
    <source>
        <dbReference type="EMBL" id="KAD4586401.1"/>
    </source>
</evidence>
<dbReference type="PANTHER" id="PTHR10492:SF96">
    <property type="entry name" value="ATP-DEPENDENT DNA HELICASE"/>
    <property type="match status" value="1"/>
</dbReference>
<dbReference type="InterPro" id="IPR027417">
    <property type="entry name" value="P-loop_NTPase"/>
</dbReference>
<organism evidence="4 5">
    <name type="scientific">Mikania micrantha</name>
    <name type="common">bitter vine</name>
    <dbReference type="NCBI Taxonomy" id="192012"/>
    <lineage>
        <taxon>Eukaryota</taxon>
        <taxon>Viridiplantae</taxon>
        <taxon>Streptophyta</taxon>
        <taxon>Embryophyta</taxon>
        <taxon>Tracheophyta</taxon>
        <taxon>Spermatophyta</taxon>
        <taxon>Magnoliopsida</taxon>
        <taxon>eudicotyledons</taxon>
        <taxon>Gunneridae</taxon>
        <taxon>Pentapetalae</taxon>
        <taxon>asterids</taxon>
        <taxon>campanulids</taxon>
        <taxon>Asterales</taxon>
        <taxon>Asteraceae</taxon>
        <taxon>Asteroideae</taxon>
        <taxon>Heliantheae alliance</taxon>
        <taxon>Eupatorieae</taxon>
        <taxon>Mikania</taxon>
    </lineage>
</organism>
<dbReference type="Proteomes" id="UP000326396">
    <property type="component" value="Linkage Group LG2"/>
</dbReference>
<comment type="caution">
    <text evidence="4">The sequence shown here is derived from an EMBL/GenBank/DDBJ whole genome shotgun (WGS) entry which is preliminary data.</text>
</comment>
<dbReference type="OrthoDB" id="1934728at2759"/>
<keyword evidence="1" id="KW-0234">DNA repair</keyword>
<dbReference type="GO" id="GO:0006281">
    <property type="term" value="P:DNA repair"/>
    <property type="evidence" value="ECO:0007669"/>
    <property type="project" value="UniProtKB-KW"/>
</dbReference>
<dbReference type="GO" id="GO:0006310">
    <property type="term" value="P:DNA recombination"/>
    <property type="evidence" value="ECO:0007669"/>
    <property type="project" value="UniProtKB-KW"/>
</dbReference>
<dbReference type="AlphaFoldDB" id="A0A5N6NEV3"/>
<dbReference type="InterPro" id="IPR010285">
    <property type="entry name" value="DNA_helicase_pif1-like_DEAD"/>
</dbReference>
<accession>A0A5N6NEV3</accession>
<dbReference type="Gene3D" id="3.40.50.300">
    <property type="entry name" value="P-loop containing nucleotide triphosphate hydrolases"/>
    <property type="match status" value="1"/>
</dbReference>
<proteinExistence type="inferred from homology"/>
<comment type="catalytic activity">
    <reaction evidence="1">
        <text>ATP + H2O = ADP + phosphate + H(+)</text>
        <dbReference type="Rhea" id="RHEA:13065"/>
        <dbReference type="ChEBI" id="CHEBI:15377"/>
        <dbReference type="ChEBI" id="CHEBI:15378"/>
        <dbReference type="ChEBI" id="CHEBI:30616"/>
        <dbReference type="ChEBI" id="CHEBI:43474"/>
        <dbReference type="ChEBI" id="CHEBI:456216"/>
        <dbReference type="EC" id="5.6.2.3"/>
    </reaction>
</comment>
<keyword evidence="1" id="KW-0347">Helicase</keyword>
<keyword evidence="1" id="KW-0227">DNA damage</keyword>
<name>A0A5N6NEV3_9ASTR</name>
<feature type="domain" description="DNA helicase Pif1-like DEAD-box helicase" evidence="2">
    <location>
        <begin position="758"/>
        <end position="903"/>
    </location>
</feature>
<dbReference type="GO" id="GO:0016887">
    <property type="term" value="F:ATP hydrolysis activity"/>
    <property type="evidence" value="ECO:0007669"/>
    <property type="project" value="RHEA"/>
</dbReference>
<protein>
    <recommendedName>
        <fullName evidence="1">ATP-dependent DNA helicase</fullName>
        <ecNumber evidence="1">5.6.2.3</ecNumber>
    </recommendedName>
</protein>
<dbReference type="InterPro" id="IPR025476">
    <property type="entry name" value="Helitron_helicase-like"/>
</dbReference>
<dbReference type="SUPFAM" id="SSF52540">
    <property type="entry name" value="P-loop containing nucleoside triphosphate hydrolases"/>
    <property type="match status" value="1"/>
</dbReference>
<comment type="similarity">
    <text evidence="1">Belongs to the helicase family.</text>
</comment>
<evidence type="ECO:0000256" key="1">
    <source>
        <dbReference type="RuleBase" id="RU363044"/>
    </source>
</evidence>
<dbReference type="EC" id="5.6.2.3" evidence="1"/>
<keyword evidence="1" id="KW-0378">Hydrolase</keyword>
<dbReference type="GO" id="GO:0043139">
    <property type="term" value="F:5'-3' DNA helicase activity"/>
    <property type="evidence" value="ECO:0007669"/>
    <property type="project" value="UniProtKB-EC"/>
</dbReference>
<evidence type="ECO:0000259" key="2">
    <source>
        <dbReference type="Pfam" id="PF05970"/>
    </source>
</evidence>
<dbReference type="GO" id="GO:0000723">
    <property type="term" value="P:telomere maintenance"/>
    <property type="evidence" value="ECO:0007669"/>
    <property type="project" value="InterPro"/>
</dbReference>
<dbReference type="GO" id="GO:0005524">
    <property type="term" value="F:ATP binding"/>
    <property type="evidence" value="ECO:0007669"/>
    <property type="project" value="UniProtKB-KW"/>
</dbReference>
<reference evidence="4 5" key="1">
    <citation type="submission" date="2019-05" db="EMBL/GenBank/DDBJ databases">
        <title>Mikania micrantha, genome provides insights into the molecular mechanism of rapid growth.</title>
        <authorList>
            <person name="Liu B."/>
        </authorList>
    </citation>
    <scope>NUCLEOTIDE SEQUENCE [LARGE SCALE GENOMIC DNA]</scope>
    <source>
        <strain evidence="4">NLD-2019</strain>
        <tissue evidence="4">Leaf</tissue>
    </source>
</reference>
<keyword evidence="1" id="KW-0067">ATP-binding</keyword>
<dbReference type="PANTHER" id="PTHR10492">
    <property type="match status" value="1"/>
</dbReference>
<keyword evidence="5" id="KW-1185">Reference proteome</keyword>
<keyword evidence="1" id="KW-0547">Nucleotide-binding</keyword>
<gene>
    <name evidence="4" type="ORF">E3N88_24002</name>
</gene>